<evidence type="ECO:0000259" key="3">
    <source>
        <dbReference type="PROSITE" id="PS50018"/>
    </source>
</evidence>
<dbReference type="Pfam" id="PF00307">
    <property type="entry name" value="CH"/>
    <property type="match status" value="1"/>
</dbReference>
<reference evidence="6" key="1">
    <citation type="submission" date="2016-05" db="EMBL/GenBank/DDBJ databases">
        <title>Comparative genomics of biotechnologically important yeasts.</title>
        <authorList>
            <consortium name="DOE Joint Genome Institute"/>
            <person name="Riley R."/>
            <person name="Haridas S."/>
            <person name="Wolfe K.H."/>
            <person name="Lopes M.R."/>
            <person name="Hittinger C.T."/>
            <person name="Goker M."/>
            <person name="Salamov A."/>
            <person name="Wisecaver J."/>
            <person name="Long T.M."/>
            <person name="Aerts A.L."/>
            <person name="Barry K."/>
            <person name="Choi C."/>
            <person name="Clum A."/>
            <person name="Coughlan A.Y."/>
            <person name="Deshpande S."/>
            <person name="Douglass A.P."/>
            <person name="Hanson S.J."/>
            <person name="Klenk H.-P."/>
            <person name="Labutti K."/>
            <person name="Lapidus A."/>
            <person name="Lindquist E."/>
            <person name="Lipzen A."/>
            <person name="Meier-Kolthoff J.P."/>
            <person name="Ohm R.A."/>
            <person name="Otillar R.P."/>
            <person name="Pangilinan J."/>
            <person name="Peng Y."/>
            <person name="Rokas A."/>
            <person name="Rosa C.A."/>
            <person name="Scheuner C."/>
            <person name="Sibirny A.A."/>
            <person name="Slot J.C."/>
            <person name="Stielow J.B."/>
            <person name="Sun H."/>
            <person name="Kurtzman C.P."/>
            <person name="Blackwell M."/>
            <person name="Grigoriev I.V."/>
            <person name="Jeffries T.W."/>
        </authorList>
    </citation>
    <scope>NUCLEOTIDE SEQUENCE [LARGE SCALE GENOMIC DNA]</scope>
    <source>
        <strain evidence="6">NRRL Y-2460</strain>
    </source>
</reference>
<accession>A0A1E4TSR7</accession>
<dbReference type="GO" id="GO:0110085">
    <property type="term" value="C:mitotic actomyosin contractile ring"/>
    <property type="evidence" value="ECO:0007669"/>
    <property type="project" value="TreeGrafter"/>
</dbReference>
<dbReference type="SMART" id="SM00033">
    <property type="entry name" value="CH"/>
    <property type="match status" value="1"/>
</dbReference>
<evidence type="ECO:0008006" key="7">
    <source>
        <dbReference type="Google" id="ProtNLM"/>
    </source>
</evidence>
<dbReference type="GO" id="GO:1903479">
    <property type="term" value="P:mitotic actomyosin contractile ring assembly actin filament organization"/>
    <property type="evidence" value="ECO:0007669"/>
    <property type="project" value="TreeGrafter"/>
</dbReference>
<dbReference type="InterPro" id="IPR008936">
    <property type="entry name" value="Rho_GTPase_activation_prot"/>
</dbReference>
<name>A0A1E4TSR7_PACTA</name>
<evidence type="ECO:0000313" key="5">
    <source>
        <dbReference type="EMBL" id="ODV94795.1"/>
    </source>
</evidence>
<sequence length="1679" mass="193931">MTTPLSSPTKRGSSPTKNQEFSPLMSASRFNSKVNTAADKNHVEKENLDSSHLKKNGSLKENVELSPIKRLIMERENAVKANAVPQSHLSKSPTKTRLNTYTDNNAIPKLNYFKPNFQTDNSKTKRDIENMNRITSGMSQSPSMKNLHKLKNIESKLKNLKGAPAAGGKKSSNYIEDGEGNDKNKRSIWIDSSRKSAQTYEYLCRIAEAKTWLESSVGTEIDIDQAGSETEVIVQFADYLRNVKKIYYGTNVSSKVDYKSKTGFQFKYTENINYFFQFLESINMPDIFRFELTDLYDLKNFPKVILCLHALSFMLSLQDKAPKIQNLSGQLEFSEADISKTEANIRGLKIPNFDNIDSIDELNNFELEENDEDKQEEEQDNTIVRRESALSLKDIEEAIQEEPEDLFESDIEIKSEDEEAVVPMEDYNKTSDSIPADDYLTKKYKIDDIHKKYEHLINSEQSKMGSTNISFFPDDESISSPSYDLSSNYYNSDISLSLDVIIKLQAISRGSIFRYKMFVDRFMLKTFTSDIIQCQSIIRANLTRASIKNIRTTLNNSVANVSKIQSAIRNSKSQTKISHVLSNLDAYKNDITKLQSIIRGGVILRTRLFENKKQLLRATNQIIRIQSCIRSWLFRRRPSAGHEQFLKESTDNDRASRRLDLPQLDLALVSPFKKKLAELQSIMRGALSRKRLNIILDVLYYQESPLNRLAAISRGKLLREDIYLKKYRLQRAVNSIIYVQSRFRGVLARFEQDSLLDTLEDNVSSTIQLQSIIRGGNVRKSINNKLDYYNKPQNIKKIIKIQSYIRANKQGSAYKSLISMPDPPLSVVKRFIQLLNDNEIDFDDEINLQKLKDSIKRKSFEIGKLEDHLNQLDIKIELLMKNKITIDELIKHKSNHLTDQEIKNNRLTSSLINDLDHSNSKKNSFDKSTRDIVDLYGKFFYLLQTKSVYFVRLFETMEKYNLNYELEIRDNIEDYIMRLFNFSSLTDSNPKSPSREDFLLMKLIISSVTNNIEKFKNIESYKNHNKLDNSYKGLTKYENVWELILNNYNNLTNQRITMRKLFSSKVESVIADSDLDLESNPLLIYKSLIEAEEQKTGEPSSKPMNITPQAAIHDADTRSQFVVNLADLRELANDFMLAVEDNVDNLPIYIRCLCHEIYSTVVHKFPQEPERFHLSVIGKIFMKNYFLPLLLKPENYGINATSHLVNKKANKKTKRNLIEIAKVLYQLVSMRSFGSSNIYLQPLNDYIEQSVELVRSILKKIIDVKDIETCYDMNVMYDDIVSQQKPKLNIEVSDILAITKMINKEIEIISPLRTDILRRFLSEINISHASQLSKLDNVTLELIPSTEDENPALLKTKTIYLQVKRCILYIIQVQNGDDLLDLLLSKIEPKHEKLFKKIIHEEKQDLLHRNIAKPYSDGLLSIDSYDDETNGIISKDLTKLSYHELKRITLEKILELESMGELTRRDAFQKLLNEIANDIKNKHAQRLKLKREIEIASATLKKLVDKENSLQQQLGNYNKDIETAMLSLQSSSKSSKKNFLRNIFSRQYFYHRELKKNGNLPKFGSFKYSSKYLYENGILLQITGLTRVEEELSASGSSKIPKVDLMFSCDEVGIFEMEMAKGVQPISGGKIKISLDDLLNYQYENKKQIFLFNEMAKFDTNALISFIFRKFYEVKDNKH</sequence>
<dbReference type="GO" id="GO:0005096">
    <property type="term" value="F:GTPase activator activity"/>
    <property type="evidence" value="ECO:0007669"/>
    <property type="project" value="TreeGrafter"/>
</dbReference>
<dbReference type="CDD" id="cd12206">
    <property type="entry name" value="RasGAP_IQGAP_related"/>
    <property type="match status" value="1"/>
</dbReference>
<proteinExistence type="predicted"/>
<feature type="domain" description="Ras-GAP" evidence="3">
    <location>
        <begin position="1084"/>
        <end position="1229"/>
    </location>
</feature>
<dbReference type="EMBL" id="KV454015">
    <property type="protein sequence ID" value="ODV94795.1"/>
    <property type="molecule type" value="Genomic_DNA"/>
</dbReference>
<dbReference type="STRING" id="669874.A0A1E4TSR7"/>
<evidence type="ECO:0000313" key="6">
    <source>
        <dbReference type="Proteomes" id="UP000094236"/>
    </source>
</evidence>
<dbReference type="SUPFAM" id="SSF47576">
    <property type="entry name" value="Calponin-homology domain, CH-domain"/>
    <property type="match status" value="1"/>
</dbReference>
<feature type="coiled-coil region" evidence="1">
    <location>
        <begin position="324"/>
        <end position="387"/>
    </location>
</feature>
<dbReference type="Gene3D" id="1.10.506.10">
    <property type="entry name" value="GTPase Activation - p120gap, domain 1"/>
    <property type="match status" value="1"/>
</dbReference>
<feature type="domain" description="Calponin-homology (CH)" evidence="4">
    <location>
        <begin position="203"/>
        <end position="315"/>
    </location>
</feature>
<dbReference type="SMART" id="SM00015">
    <property type="entry name" value="IQ"/>
    <property type="match status" value="3"/>
</dbReference>
<feature type="region of interest" description="Disordered" evidence="2">
    <location>
        <begin position="1"/>
        <end position="30"/>
    </location>
</feature>
<dbReference type="InterPro" id="IPR000048">
    <property type="entry name" value="IQ_motif_EF-hand-BS"/>
</dbReference>
<gene>
    <name evidence="5" type="ORF">PACTADRAFT_50654</name>
</gene>
<evidence type="ECO:0000259" key="4">
    <source>
        <dbReference type="PROSITE" id="PS50021"/>
    </source>
</evidence>
<feature type="region of interest" description="Disordered" evidence="2">
    <location>
        <begin position="161"/>
        <end position="180"/>
    </location>
</feature>
<feature type="compositionally biased region" description="Polar residues" evidence="2">
    <location>
        <begin position="1"/>
        <end position="21"/>
    </location>
</feature>
<keyword evidence="6" id="KW-1185">Reference proteome</keyword>
<dbReference type="Gene3D" id="1.10.418.10">
    <property type="entry name" value="Calponin-like domain"/>
    <property type="match status" value="1"/>
</dbReference>
<evidence type="ECO:0000256" key="2">
    <source>
        <dbReference type="SAM" id="MobiDB-lite"/>
    </source>
</evidence>
<dbReference type="InterPro" id="IPR001715">
    <property type="entry name" value="CH_dom"/>
</dbReference>
<dbReference type="PROSITE" id="PS50021">
    <property type="entry name" value="CH"/>
    <property type="match status" value="1"/>
</dbReference>
<feature type="coiled-coil region" evidence="1">
    <location>
        <begin position="1472"/>
        <end position="1520"/>
    </location>
</feature>
<protein>
    <recommendedName>
        <fullName evidence="7">Ras-GAP domain-containing protein</fullName>
    </recommendedName>
</protein>
<dbReference type="Pfam" id="PF00612">
    <property type="entry name" value="IQ"/>
    <property type="match status" value="1"/>
</dbReference>
<dbReference type="Pfam" id="PF03836">
    <property type="entry name" value="RasGAP_C"/>
    <property type="match status" value="1"/>
</dbReference>
<dbReference type="SUPFAM" id="SSF143885">
    <property type="entry name" value="RGC domain-like"/>
    <property type="match status" value="1"/>
</dbReference>
<dbReference type="InterPro" id="IPR000593">
    <property type="entry name" value="RasGAP_C"/>
</dbReference>
<dbReference type="GO" id="GO:0051015">
    <property type="term" value="F:actin filament binding"/>
    <property type="evidence" value="ECO:0007669"/>
    <property type="project" value="TreeGrafter"/>
</dbReference>
<dbReference type="InterPro" id="IPR036872">
    <property type="entry name" value="CH_dom_sf"/>
</dbReference>
<keyword evidence="1" id="KW-0175">Coiled coil</keyword>
<evidence type="ECO:0000256" key="1">
    <source>
        <dbReference type="SAM" id="Coils"/>
    </source>
</evidence>
<dbReference type="Pfam" id="PF00616">
    <property type="entry name" value="RasGAP"/>
    <property type="match status" value="1"/>
</dbReference>
<dbReference type="InterPro" id="IPR001936">
    <property type="entry name" value="RasGAP_dom"/>
</dbReference>
<dbReference type="OrthoDB" id="775356at2759"/>
<dbReference type="PANTHER" id="PTHR14149:SF14">
    <property type="entry name" value="CALPONIN-HOMOLOGY (CH) DOMAIN-CONTAINING PROTEIN"/>
    <property type="match status" value="1"/>
</dbReference>
<feature type="region of interest" description="Disordered" evidence="2">
    <location>
        <begin position="36"/>
        <end position="55"/>
    </location>
</feature>
<dbReference type="PROSITE" id="PS50018">
    <property type="entry name" value="RAS_GTPASE_ACTIV_2"/>
    <property type="match status" value="1"/>
</dbReference>
<feature type="compositionally biased region" description="Basic and acidic residues" evidence="2">
    <location>
        <begin position="39"/>
        <end position="52"/>
    </location>
</feature>
<dbReference type="Proteomes" id="UP000094236">
    <property type="component" value="Unassembled WGS sequence"/>
</dbReference>
<dbReference type="GO" id="GO:0005516">
    <property type="term" value="F:calmodulin binding"/>
    <property type="evidence" value="ECO:0007669"/>
    <property type="project" value="TreeGrafter"/>
</dbReference>
<organism evidence="5 6">
    <name type="scientific">Pachysolen tannophilus NRRL Y-2460</name>
    <dbReference type="NCBI Taxonomy" id="669874"/>
    <lineage>
        <taxon>Eukaryota</taxon>
        <taxon>Fungi</taxon>
        <taxon>Dikarya</taxon>
        <taxon>Ascomycota</taxon>
        <taxon>Saccharomycotina</taxon>
        <taxon>Pichiomycetes</taxon>
        <taxon>Pachysolenaceae</taxon>
        <taxon>Pachysolen</taxon>
    </lineage>
</organism>
<dbReference type="SMART" id="SM00323">
    <property type="entry name" value="RasGAP"/>
    <property type="match status" value="1"/>
</dbReference>
<dbReference type="PROSITE" id="PS50096">
    <property type="entry name" value="IQ"/>
    <property type="match status" value="2"/>
</dbReference>
<dbReference type="SUPFAM" id="SSF48350">
    <property type="entry name" value="GTPase activation domain, GAP"/>
    <property type="match status" value="1"/>
</dbReference>
<dbReference type="PANTHER" id="PTHR14149">
    <property type="entry name" value="RAS GTPASE-ACTIVATING PROTEIN WITH IQ MOTIF"/>
    <property type="match status" value="1"/>
</dbReference>